<dbReference type="HAMAP" id="MF_01401">
    <property type="entry name" value="MsrA"/>
    <property type="match status" value="1"/>
</dbReference>
<proteinExistence type="inferred from homology"/>
<evidence type="ECO:0000256" key="5">
    <source>
        <dbReference type="ARBA" id="ARBA00030643"/>
    </source>
</evidence>
<dbReference type="InterPro" id="IPR050162">
    <property type="entry name" value="MsrA_MetSO_reductase"/>
</dbReference>
<name>A0A9W8INX2_9FUNG</name>
<comment type="caution">
    <text evidence="7">The sequence shown here is derived from an EMBL/GenBank/DDBJ whole genome shotgun (WGS) entry which is preliminary data.</text>
</comment>
<dbReference type="GO" id="GO:0005737">
    <property type="term" value="C:cytoplasm"/>
    <property type="evidence" value="ECO:0007669"/>
    <property type="project" value="TreeGrafter"/>
</dbReference>
<evidence type="ECO:0000256" key="2">
    <source>
        <dbReference type="ARBA" id="ARBA00012502"/>
    </source>
</evidence>
<dbReference type="GO" id="GO:0034599">
    <property type="term" value="P:cellular response to oxidative stress"/>
    <property type="evidence" value="ECO:0007669"/>
    <property type="project" value="TreeGrafter"/>
</dbReference>
<gene>
    <name evidence="7" type="primary">MSRA21</name>
    <name evidence="7" type="ORF">GGH94_000035</name>
</gene>
<keyword evidence="8" id="KW-1185">Reference proteome</keyword>
<evidence type="ECO:0000259" key="6">
    <source>
        <dbReference type="Pfam" id="PF01625"/>
    </source>
</evidence>
<evidence type="ECO:0000313" key="7">
    <source>
        <dbReference type="EMBL" id="KAJ2868503.1"/>
    </source>
</evidence>
<dbReference type="EMBL" id="JANBUY010000002">
    <property type="protein sequence ID" value="KAJ2868503.1"/>
    <property type="molecule type" value="Genomic_DNA"/>
</dbReference>
<organism evidence="7 8">
    <name type="scientific">Coemansia aciculifera</name>
    <dbReference type="NCBI Taxonomy" id="417176"/>
    <lineage>
        <taxon>Eukaryota</taxon>
        <taxon>Fungi</taxon>
        <taxon>Fungi incertae sedis</taxon>
        <taxon>Zoopagomycota</taxon>
        <taxon>Kickxellomycotina</taxon>
        <taxon>Kickxellomycetes</taxon>
        <taxon>Kickxellales</taxon>
        <taxon>Kickxellaceae</taxon>
        <taxon>Coemansia</taxon>
    </lineage>
</organism>
<evidence type="ECO:0000256" key="1">
    <source>
        <dbReference type="ARBA" id="ARBA00005591"/>
    </source>
</evidence>
<keyword evidence="3 7" id="KW-0560">Oxidoreductase</keyword>
<dbReference type="Proteomes" id="UP001140074">
    <property type="component" value="Unassembled WGS sequence"/>
</dbReference>
<sequence length="182" mass="20365">MSSFRDLSIPAVVQTTRPDTELATFAAGCFWSVELVFQRKNGVLQTQVGYTGGSKAEPTYKEVCAGSTGHAEAVRMEYDPKEISYNTLLTAFWNKHNPTQGNRQGNDMGSQYRSAIFYHSEDQRKLAEASKHKVQEDYEQPVTTEILPAGTFYPAEVYHQRYLEKGGQCAAKGSTENIRCYG</sequence>
<evidence type="ECO:0000256" key="3">
    <source>
        <dbReference type="ARBA" id="ARBA00023002"/>
    </source>
</evidence>
<dbReference type="Pfam" id="PF01625">
    <property type="entry name" value="PMSR"/>
    <property type="match status" value="1"/>
</dbReference>
<protein>
    <recommendedName>
        <fullName evidence="2">peptide-methionine (S)-S-oxide reductase</fullName>
        <ecNumber evidence="2">1.8.4.11</ecNumber>
    </recommendedName>
    <alternativeName>
        <fullName evidence="5">Peptide-methionine (S)-S-oxide reductase</fullName>
    </alternativeName>
    <alternativeName>
        <fullName evidence="4">Protein-methionine-S-oxide reductase</fullName>
    </alternativeName>
</protein>
<evidence type="ECO:0000313" key="8">
    <source>
        <dbReference type="Proteomes" id="UP001140074"/>
    </source>
</evidence>
<dbReference type="PANTHER" id="PTHR42799">
    <property type="entry name" value="MITOCHONDRIAL PEPTIDE METHIONINE SULFOXIDE REDUCTASE"/>
    <property type="match status" value="1"/>
</dbReference>
<dbReference type="NCBIfam" id="TIGR00401">
    <property type="entry name" value="msrA"/>
    <property type="match status" value="1"/>
</dbReference>
<evidence type="ECO:0000256" key="4">
    <source>
        <dbReference type="ARBA" id="ARBA00030273"/>
    </source>
</evidence>
<accession>A0A9W8INX2</accession>
<dbReference type="PANTHER" id="PTHR42799:SF26">
    <property type="entry name" value="PEPTIDE-METHIONINE (S)-S-OXIDE REDUCTASE"/>
    <property type="match status" value="1"/>
</dbReference>
<feature type="domain" description="Peptide methionine sulphoxide reductase MsrA" evidence="6">
    <location>
        <begin position="23"/>
        <end position="166"/>
    </location>
</feature>
<reference evidence="7" key="1">
    <citation type="submission" date="2022-07" db="EMBL/GenBank/DDBJ databases">
        <title>Phylogenomic reconstructions and comparative analyses of Kickxellomycotina fungi.</title>
        <authorList>
            <person name="Reynolds N.K."/>
            <person name="Stajich J.E."/>
            <person name="Barry K."/>
            <person name="Grigoriev I.V."/>
            <person name="Crous P."/>
            <person name="Smith M.E."/>
        </authorList>
    </citation>
    <scope>NUCLEOTIDE SEQUENCE</scope>
    <source>
        <strain evidence="7">RSA 476</strain>
    </source>
</reference>
<dbReference type="AlphaFoldDB" id="A0A9W8INX2"/>
<dbReference type="Gene3D" id="3.30.1060.10">
    <property type="entry name" value="Peptide methionine sulphoxide reductase MsrA"/>
    <property type="match status" value="1"/>
</dbReference>
<comment type="similarity">
    <text evidence="1">Belongs to the MsrA Met sulfoxide reductase family.</text>
</comment>
<dbReference type="GO" id="GO:0008113">
    <property type="term" value="F:peptide-methionine (S)-S-oxide reductase activity"/>
    <property type="evidence" value="ECO:0007669"/>
    <property type="project" value="UniProtKB-EC"/>
</dbReference>
<dbReference type="InterPro" id="IPR002569">
    <property type="entry name" value="Met_Sox_Rdtase_MsrA_dom"/>
</dbReference>
<dbReference type="SUPFAM" id="SSF55068">
    <property type="entry name" value="Peptide methionine sulfoxide reductase"/>
    <property type="match status" value="1"/>
</dbReference>
<dbReference type="FunFam" id="3.30.1060.10:FF:000002">
    <property type="entry name" value="Peptide methionine sulfoxide reductase"/>
    <property type="match status" value="1"/>
</dbReference>
<dbReference type="EC" id="1.8.4.11" evidence="2"/>
<dbReference type="InterPro" id="IPR036509">
    <property type="entry name" value="Met_Sox_Rdtase_MsrA_sf"/>
</dbReference>